<feature type="region of interest" description="Disordered" evidence="1">
    <location>
        <begin position="250"/>
        <end position="290"/>
    </location>
</feature>
<feature type="compositionally biased region" description="Basic and acidic residues" evidence="1">
    <location>
        <begin position="218"/>
        <end position="233"/>
    </location>
</feature>
<dbReference type="PANTHER" id="PTHR23034">
    <property type="entry name" value="GLUTAMATE-RICH PROTEIN 3"/>
    <property type="match status" value="1"/>
</dbReference>
<name>A0A9D4P3G5_DERFA</name>
<feature type="region of interest" description="Disordered" evidence="1">
    <location>
        <begin position="197"/>
        <end position="233"/>
    </location>
</feature>
<feature type="compositionally biased region" description="Acidic residues" evidence="1">
    <location>
        <begin position="271"/>
        <end position="286"/>
    </location>
</feature>
<protein>
    <recommendedName>
        <fullName evidence="2">DUF4590 domain-containing protein</fullName>
    </recommendedName>
</protein>
<proteinExistence type="predicted"/>
<gene>
    <name evidence="3" type="ORF">HUG17_6398</name>
</gene>
<sequence>MWNSNSIQMKKSNDIIGSYNSLRDPHLKIHFRKPQIRRHLLKSNIISKDNKIVDEISSTKHKQNVERKHRRELYRILNEMVQNGDDNNYSNHYDSMIDTNELLDHARSIVAKNGNNGKKSDQTNPDQQRTILLQKLDRMIKTIKEHHEQDSNKTNIRNRNLEQTKCKSLHDISTGEYQESAGIAIAKQPCLSTPQLSRLSISKRPKSSYGRSRLQRSISRDESISNDNKVDHHTKSMFNMKKSISLATVQLPEEHDDNKDDDDEIKSLDGESFDDSSNDDNYDDDELKTPSPVSPFNYKYYNGKKTLFAMDIATTSSSSGSSGSISNKKYYAFDKRFIKTCTSGKQRVKMILRYNGLNGATNIGDKRNIKVYQQITVGGNSILIYDGFVKPRETFTFDIRPHINNSFAINILVNGIRDLRLNTCCERKHRPGTTLSHFTIIDVIDFLPIPMMNGKNKNVHEQEQKEQMKTTLDHNLNSFVVHNENGHQNYDDNNKGDEILVHDTENIHRNSNIITEQSSTITSAIKLMNNVENHDNNKTMMMTTSERFVSIQQRI</sequence>
<dbReference type="PANTHER" id="PTHR23034:SF2">
    <property type="entry name" value="GLUTAMATE-RICH PROTEIN 3"/>
    <property type="match status" value="1"/>
</dbReference>
<accession>A0A9D4P3G5</accession>
<feature type="domain" description="DUF4590" evidence="2">
    <location>
        <begin position="366"/>
        <end position="437"/>
    </location>
</feature>
<organism evidence="3">
    <name type="scientific">Dermatophagoides farinae</name>
    <name type="common">American house dust mite</name>
    <dbReference type="NCBI Taxonomy" id="6954"/>
    <lineage>
        <taxon>Eukaryota</taxon>
        <taxon>Metazoa</taxon>
        <taxon>Ecdysozoa</taxon>
        <taxon>Arthropoda</taxon>
        <taxon>Chelicerata</taxon>
        <taxon>Arachnida</taxon>
        <taxon>Acari</taxon>
        <taxon>Acariformes</taxon>
        <taxon>Sarcoptiformes</taxon>
        <taxon>Astigmata</taxon>
        <taxon>Psoroptidia</taxon>
        <taxon>Analgoidea</taxon>
        <taxon>Pyroglyphidae</taxon>
        <taxon>Dermatophagoidinae</taxon>
        <taxon>Dermatophagoides</taxon>
    </lineage>
</organism>
<dbReference type="Proteomes" id="UP000828236">
    <property type="component" value="Unassembled WGS sequence"/>
</dbReference>
<dbReference type="InterPro" id="IPR048257">
    <property type="entry name" value="DUF4590"/>
</dbReference>
<evidence type="ECO:0000313" key="3">
    <source>
        <dbReference type="EMBL" id="KAH7644036.1"/>
    </source>
</evidence>
<evidence type="ECO:0000259" key="2">
    <source>
        <dbReference type="Pfam" id="PF15257"/>
    </source>
</evidence>
<evidence type="ECO:0000256" key="1">
    <source>
        <dbReference type="SAM" id="MobiDB-lite"/>
    </source>
</evidence>
<dbReference type="AlphaFoldDB" id="A0A9D4P3G5"/>
<reference evidence="3" key="2">
    <citation type="journal article" date="2021" name="World Allergy Organ. J.">
        <title>Chromosome-level assembly of Dermatophagoides farinae genome and transcriptome reveals two novel allergens Der f 37 and Der f 39.</title>
        <authorList>
            <person name="Chen J."/>
            <person name="Cai Z."/>
            <person name="Fan D."/>
            <person name="Hu J."/>
            <person name="Hou Y."/>
            <person name="He Y."/>
            <person name="Zhang Z."/>
            <person name="Zhao Z."/>
            <person name="Gao P."/>
            <person name="Hu W."/>
            <person name="Sun J."/>
            <person name="Li J."/>
            <person name="Ji K."/>
        </authorList>
    </citation>
    <scope>NUCLEOTIDE SEQUENCE</scope>
    <source>
        <strain evidence="3">JKM2019</strain>
    </source>
</reference>
<dbReference type="InterPro" id="IPR027962">
    <property type="entry name" value="ERICH3"/>
</dbReference>
<dbReference type="EMBL" id="SDOV01000002">
    <property type="protein sequence ID" value="KAH7644036.1"/>
    <property type="molecule type" value="Genomic_DNA"/>
</dbReference>
<comment type="caution">
    <text evidence="3">The sequence shown here is derived from an EMBL/GenBank/DDBJ whole genome shotgun (WGS) entry which is preliminary data.</text>
</comment>
<dbReference type="Pfam" id="PF15257">
    <property type="entry name" value="DUF4590"/>
    <property type="match status" value="1"/>
</dbReference>
<reference evidence="3" key="1">
    <citation type="submission" date="2020-06" db="EMBL/GenBank/DDBJ databases">
        <authorList>
            <person name="Ji K."/>
            <person name="Li J."/>
        </authorList>
    </citation>
    <scope>NUCLEOTIDE SEQUENCE</scope>
    <source>
        <strain evidence="3">JKM2019</strain>
        <tissue evidence="3">Whole body</tissue>
    </source>
</reference>